<keyword evidence="2 5" id="KW-0456">Lyase</keyword>
<evidence type="ECO:0000313" key="5">
    <source>
        <dbReference type="EMBL" id="PRR69890.1"/>
    </source>
</evidence>
<organism evidence="5 6">
    <name type="scientific">Neomoorella humiferrea</name>
    <dbReference type="NCBI Taxonomy" id="676965"/>
    <lineage>
        <taxon>Bacteria</taxon>
        <taxon>Bacillati</taxon>
        <taxon>Bacillota</taxon>
        <taxon>Clostridia</taxon>
        <taxon>Neomoorellales</taxon>
        <taxon>Neomoorellaceae</taxon>
        <taxon>Neomoorella</taxon>
    </lineage>
</organism>
<dbReference type="Pfam" id="PF08666">
    <property type="entry name" value="SAF"/>
    <property type="match status" value="1"/>
</dbReference>
<comment type="caution">
    <text evidence="5">The sequence shown here is derived from an EMBL/GenBank/DDBJ whole genome shotgun (WGS) entry which is preliminary data.</text>
</comment>
<name>A0A2T0AMN5_9FIRM</name>
<dbReference type="InterPro" id="IPR044144">
    <property type="entry name" value="SAF_UxaA/GarD"/>
</dbReference>
<dbReference type="Gene3D" id="2.30.130.110">
    <property type="match status" value="1"/>
</dbReference>
<evidence type="ECO:0000256" key="2">
    <source>
        <dbReference type="ARBA" id="ARBA00023239"/>
    </source>
</evidence>
<dbReference type="PANTHER" id="PTHR30536:SF5">
    <property type="entry name" value="ALTRONATE DEHYDRATASE"/>
    <property type="match status" value="1"/>
</dbReference>
<proteinExistence type="inferred from homology"/>
<dbReference type="GO" id="GO:0008789">
    <property type="term" value="F:altronate dehydratase activity"/>
    <property type="evidence" value="ECO:0007669"/>
    <property type="project" value="UniProtKB-EC"/>
</dbReference>
<keyword evidence="3" id="KW-0175">Coiled coil</keyword>
<dbReference type="InterPro" id="IPR048332">
    <property type="entry name" value="GD_AH_C"/>
</dbReference>
<dbReference type="GO" id="GO:0019698">
    <property type="term" value="P:D-galacturonate catabolic process"/>
    <property type="evidence" value="ECO:0007669"/>
    <property type="project" value="TreeGrafter"/>
</dbReference>
<evidence type="ECO:0000259" key="4">
    <source>
        <dbReference type="SMART" id="SM00858"/>
    </source>
</evidence>
<dbReference type="InterPro" id="IPR007392">
    <property type="entry name" value="GD_AH_second"/>
</dbReference>
<evidence type="ECO:0000256" key="3">
    <source>
        <dbReference type="SAM" id="Coils"/>
    </source>
</evidence>
<sequence length="496" mass="53270">MKKAIQLHARDNVAVALVDITAGETIAIAGREITLQENIKAGHKFALLDLPAGREVKKYGYAIGITTQPVKAGQWVHSHNLHSGLGKLEEYTYNPLPITPVAFEGNPTFHGYRRPDGQVGVRNELWIIPTVGCVNQLAENMARNAAKELEGKSAIDGIYALKHPYGCSQLGDDHHNTQKLLASLCRHPNAGGVLVLGLGCENNNIPAFHQVLGEVDPARIKFLVAQEAEDEMREGLRLIKELAEQAASCEREPCPINELKIGLKCGGSDAFSGITANHLAGLVADRIIAGGGTAVLTEVPEMFGAETILMDRAVDEEVFQRIVKLINTWKQYYLDHGQPVYENPSPGNKEGGITTLEEKSLGCVQKGGTAAVVDVLDYGDRCQKQGLNLLSAPGNDLVSSTALAAAGCQIILFTTGRGTPLGTCVPTIKIASNTGIYSKKPRWFDFNAGRVLEGENMAELAGELLEQVLRVASGEPTKAETLGVREIAIFKSGVTL</sequence>
<dbReference type="EMBL" id="PVXM01000050">
    <property type="protein sequence ID" value="PRR69890.1"/>
    <property type="molecule type" value="Genomic_DNA"/>
</dbReference>
<reference evidence="5 6" key="1">
    <citation type="submission" date="2018-03" db="EMBL/GenBank/DDBJ databases">
        <title>Genome sequence of Moorella humiferrea DSM 23265.</title>
        <authorList>
            <person name="Poehlein A."/>
            <person name="Daniel R."/>
        </authorList>
    </citation>
    <scope>NUCLEOTIDE SEQUENCE [LARGE SCALE GENOMIC DNA]</scope>
    <source>
        <strain evidence="5 6">DSM 23265</strain>
    </source>
</reference>
<dbReference type="Pfam" id="PF04295">
    <property type="entry name" value="GD_AH_second"/>
    <property type="match status" value="1"/>
</dbReference>
<evidence type="ECO:0000256" key="1">
    <source>
        <dbReference type="ARBA" id="ARBA00010986"/>
    </source>
</evidence>
<dbReference type="Proteomes" id="UP000238415">
    <property type="component" value="Unassembled WGS sequence"/>
</dbReference>
<comment type="similarity">
    <text evidence="1">Belongs to the UxaA family.</text>
</comment>
<dbReference type="SMART" id="SM00858">
    <property type="entry name" value="SAF"/>
    <property type="match status" value="1"/>
</dbReference>
<keyword evidence="6" id="KW-1185">Reference proteome</keyword>
<dbReference type="InterPro" id="IPR013974">
    <property type="entry name" value="SAF"/>
</dbReference>
<dbReference type="AlphaFoldDB" id="A0A2T0AMN5"/>
<dbReference type="OrthoDB" id="9804574at2"/>
<accession>A0A2T0AMN5</accession>
<evidence type="ECO:0000313" key="6">
    <source>
        <dbReference type="Proteomes" id="UP000238415"/>
    </source>
</evidence>
<feature type="coiled-coil region" evidence="3">
    <location>
        <begin position="225"/>
        <end position="252"/>
    </location>
</feature>
<dbReference type="Pfam" id="PF20629">
    <property type="entry name" value="GD_AH_C"/>
    <property type="match status" value="1"/>
</dbReference>
<dbReference type="PANTHER" id="PTHR30536">
    <property type="entry name" value="ALTRONATE/GALACTARATE DEHYDRATASE"/>
    <property type="match status" value="1"/>
</dbReference>
<dbReference type="CDD" id="cd11613">
    <property type="entry name" value="SAF_AH_GD"/>
    <property type="match status" value="1"/>
</dbReference>
<dbReference type="RefSeq" id="WP_106006076.1">
    <property type="nucleotide sequence ID" value="NZ_CP136419.1"/>
</dbReference>
<protein>
    <submittedName>
        <fullName evidence="5">Altronate dehydratase</fullName>
        <ecNumber evidence="5">4.2.1.7</ecNumber>
    </submittedName>
</protein>
<dbReference type="EC" id="4.2.1.7" evidence="5"/>
<dbReference type="InterPro" id="IPR052172">
    <property type="entry name" value="UxaA_altronate/galactarate_dh"/>
</dbReference>
<gene>
    <name evidence="5" type="primary">uxaA_2</name>
    <name evidence="5" type="ORF">MOHU_21460</name>
</gene>
<feature type="domain" description="SAF" evidence="4">
    <location>
        <begin position="11"/>
        <end position="82"/>
    </location>
</feature>